<evidence type="ECO:0000313" key="2">
    <source>
        <dbReference type="Proteomes" id="UP001157017"/>
    </source>
</evidence>
<reference evidence="2" key="1">
    <citation type="journal article" date="2019" name="Int. J. Syst. Evol. Microbiol.">
        <title>The Global Catalogue of Microorganisms (GCM) 10K type strain sequencing project: providing services to taxonomists for standard genome sequencing and annotation.</title>
        <authorList>
            <consortium name="The Broad Institute Genomics Platform"/>
            <consortium name="The Broad Institute Genome Sequencing Center for Infectious Disease"/>
            <person name="Wu L."/>
            <person name="Ma J."/>
        </authorList>
    </citation>
    <scope>NUCLEOTIDE SEQUENCE [LARGE SCALE GENOMIC DNA]</scope>
    <source>
        <strain evidence="2">NBRC 108730</strain>
    </source>
</reference>
<accession>A0ABQ6JL66</accession>
<proteinExistence type="predicted"/>
<keyword evidence="2" id="KW-1185">Reference proteome</keyword>
<protein>
    <submittedName>
        <fullName evidence="1">Uncharacterized protein</fullName>
    </submittedName>
</protein>
<dbReference type="Proteomes" id="UP001157017">
    <property type="component" value="Unassembled WGS sequence"/>
</dbReference>
<comment type="caution">
    <text evidence="1">The sequence shown here is derived from an EMBL/GenBank/DDBJ whole genome shotgun (WGS) entry which is preliminary data.</text>
</comment>
<gene>
    <name evidence="1" type="ORF">GCM10025868_27960</name>
</gene>
<dbReference type="EMBL" id="BSUZ01000001">
    <property type="protein sequence ID" value="GMA87546.1"/>
    <property type="molecule type" value="Genomic_DNA"/>
</dbReference>
<organism evidence="1 2">
    <name type="scientific">Angustibacter aerolatus</name>
    <dbReference type="NCBI Taxonomy" id="1162965"/>
    <lineage>
        <taxon>Bacteria</taxon>
        <taxon>Bacillati</taxon>
        <taxon>Actinomycetota</taxon>
        <taxon>Actinomycetes</taxon>
        <taxon>Kineosporiales</taxon>
        <taxon>Kineosporiaceae</taxon>
    </lineage>
</organism>
<evidence type="ECO:0000313" key="1">
    <source>
        <dbReference type="EMBL" id="GMA87546.1"/>
    </source>
</evidence>
<sequence length="63" mass="6548">MTDTHDPLRDEHLEDEIEMVGDLVVAATGATGPLTQDQIDAVLGVSPRDAEDGSEAGDEDAVG</sequence>
<name>A0ABQ6JL66_9ACTN</name>